<gene>
    <name evidence="2" type="ORF">ETD85_57075</name>
</gene>
<reference evidence="2 3" key="1">
    <citation type="submission" date="2019-05" db="EMBL/GenBank/DDBJ databases">
        <title>Draft genome sequence of Nonomuraea zeae DSM 100528.</title>
        <authorList>
            <person name="Saricaoglu S."/>
            <person name="Isik K."/>
        </authorList>
    </citation>
    <scope>NUCLEOTIDE SEQUENCE [LARGE SCALE GENOMIC DNA]</scope>
    <source>
        <strain evidence="2 3">DSM 100528</strain>
    </source>
</reference>
<proteinExistence type="predicted"/>
<name>A0A5S4FAD2_9ACTN</name>
<evidence type="ECO:0000313" key="3">
    <source>
        <dbReference type="Proteomes" id="UP000306628"/>
    </source>
</evidence>
<dbReference type="RefSeq" id="WP_138698193.1">
    <property type="nucleotide sequence ID" value="NZ_JBHSAZ010000112.1"/>
</dbReference>
<feature type="transmembrane region" description="Helical" evidence="1">
    <location>
        <begin position="12"/>
        <end position="32"/>
    </location>
</feature>
<comment type="caution">
    <text evidence="2">The sequence shown here is derived from an EMBL/GenBank/DDBJ whole genome shotgun (WGS) entry which is preliminary data.</text>
</comment>
<dbReference type="EMBL" id="VCKX01000415">
    <property type="protein sequence ID" value="TMR14112.1"/>
    <property type="molecule type" value="Genomic_DNA"/>
</dbReference>
<keyword evidence="1" id="KW-1133">Transmembrane helix</keyword>
<protein>
    <submittedName>
        <fullName evidence="2">Uncharacterized protein</fullName>
    </submittedName>
</protein>
<feature type="transmembrane region" description="Helical" evidence="1">
    <location>
        <begin position="81"/>
        <end position="100"/>
    </location>
</feature>
<organism evidence="2 3">
    <name type="scientific">Nonomuraea zeae</name>
    <dbReference type="NCBI Taxonomy" id="1642303"/>
    <lineage>
        <taxon>Bacteria</taxon>
        <taxon>Bacillati</taxon>
        <taxon>Actinomycetota</taxon>
        <taxon>Actinomycetes</taxon>
        <taxon>Streptosporangiales</taxon>
        <taxon>Streptosporangiaceae</taxon>
        <taxon>Nonomuraea</taxon>
    </lineage>
</organism>
<keyword evidence="1" id="KW-0472">Membrane</keyword>
<evidence type="ECO:0000313" key="2">
    <source>
        <dbReference type="EMBL" id="TMR14112.1"/>
    </source>
</evidence>
<keyword evidence="1" id="KW-0812">Transmembrane</keyword>
<dbReference type="AlphaFoldDB" id="A0A5S4FAD2"/>
<accession>A0A5S4FAD2</accession>
<evidence type="ECO:0000256" key="1">
    <source>
        <dbReference type="SAM" id="Phobius"/>
    </source>
</evidence>
<dbReference type="Proteomes" id="UP000306628">
    <property type="component" value="Unassembled WGS sequence"/>
</dbReference>
<dbReference type="OrthoDB" id="9997426at2"/>
<sequence length="108" mass="12233">MFLETLQTITDHLVLLVLAFGVFFLFLGTFVLTKHRVPHWMPSSARRARWKPYGWSNICAAAWMATQFIPRELNVPPLLGMALLVPAMGFLIAWPVLLLISMTPQKAP</sequence>
<keyword evidence="3" id="KW-1185">Reference proteome</keyword>